<dbReference type="CDD" id="cd07374">
    <property type="entry name" value="CYTH-like_Pase"/>
    <property type="match status" value="1"/>
</dbReference>
<evidence type="ECO:0000256" key="1">
    <source>
        <dbReference type="SAM" id="MobiDB-lite"/>
    </source>
</evidence>
<reference evidence="4 5" key="1">
    <citation type="submission" date="2019-11" db="EMBL/GenBank/DDBJ databases">
        <title>Streptomyces typhae sp. nov., a novel endophytic actinomycete isolated from the root of cattail pollen (Typha angustifolia L.).</title>
        <authorList>
            <person name="Peng C."/>
        </authorList>
    </citation>
    <scope>NUCLEOTIDE SEQUENCE [LARGE SCALE GENOMIC DNA]</scope>
    <source>
        <strain evidence="5">p1417</strain>
    </source>
</reference>
<dbReference type="SMART" id="SM00880">
    <property type="entry name" value="CHAD"/>
    <property type="match status" value="1"/>
</dbReference>
<feature type="domain" description="CYTH" evidence="2">
    <location>
        <begin position="19"/>
        <end position="219"/>
    </location>
</feature>
<name>A0A6L6WVN7_9ACTN</name>
<keyword evidence="5" id="KW-1185">Reference proteome</keyword>
<comment type="caution">
    <text evidence="4">The sequence shown here is derived from an EMBL/GenBank/DDBJ whole genome shotgun (WGS) entry which is preliminary data.</text>
</comment>
<dbReference type="Gene3D" id="1.40.20.10">
    <property type="entry name" value="CHAD domain"/>
    <property type="match status" value="1"/>
</dbReference>
<evidence type="ECO:0000259" key="2">
    <source>
        <dbReference type="PROSITE" id="PS51707"/>
    </source>
</evidence>
<dbReference type="InterPro" id="IPR033469">
    <property type="entry name" value="CYTH-like_dom_sf"/>
</dbReference>
<dbReference type="Pfam" id="PF01928">
    <property type="entry name" value="CYTH"/>
    <property type="match status" value="1"/>
</dbReference>
<evidence type="ECO:0000313" key="4">
    <source>
        <dbReference type="EMBL" id="MVO84436.1"/>
    </source>
</evidence>
<feature type="domain" description="CHAD" evidence="3">
    <location>
        <begin position="246"/>
        <end position="531"/>
    </location>
</feature>
<dbReference type="PANTHER" id="PTHR39339">
    <property type="entry name" value="SLR1444 PROTEIN"/>
    <property type="match status" value="1"/>
</dbReference>
<gene>
    <name evidence="4" type="ORF">GPA10_06515</name>
</gene>
<feature type="region of interest" description="Disordered" evidence="1">
    <location>
        <begin position="1"/>
        <end position="24"/>
    </location>
</feature>
<dbReference type="InterPro" id="IPR007899">
    <property type="entry name" value="CHAD_dom"/>
</dbReference>
<proteinExistence type="predicted"/>
<dbReference type="RefSeq" id="WP_157164576.1">
    <property type="nucleotide sequence ID" value="NZ_WPNZ01000002.1"/>
</dbReference>
<evidence type="ECO:0000313" key="5">
    <source>
        <dbReference type="Proteomes" id="UP000483802"/>
    </source>
</evidence>
<accession>A0A6L6WVN7</accession>
<dbReference type="InterPro" id="IPR023577">
    <property type="entry name" value="CYTH_domain"/>
</dbReference>
<organism evidence="4 5">
    <name type="scientific">Streptomyces typhae</name>
    <dbReference type="NCBI Taxonomy" id="2681492"/>
    <lineage>
        <taxon>Bacteria</taxon>
        <taxon>Bacillati</taxon>
        <taxon>Actinomycetota</taxon>
        <taxon>Actinomycetes</taxon>
        <taxon>Kitasatosporales</taxon>
        <taxon>Streptomycetaceae</taxon>
        <taxon>Streptomyces</taxon>
    </lineage>
</organism>
<dbReference type="SUPFAM" id="SSF55154">
    <property type="entry name" value="CYTH-like phosphatases"/>
    <property type="match status" value="1"/>
</dbReference>
<feature type="region of interest" description="Disordered" evidence="1">
    <location>
        <begin position="206"/>
        <end position="247"/>
    </location>
</feature>
<protein>
    <submittedName>
        <fullName evidence="4">CHAD domain-containing protein</fullName>
    </submittedName>
</protein>
<dbReference type="EMBL" id="WPNZ01000002">
    <property type="protein sequence ID" value="MVO84436.1"/>
    <property type="molecule type" value="Genomic_DNA"/>
</dbReference>
<dbReference type="AlphaFoldDB" id="A0A6L6WVN7"/>
<dbReference type="Gene3D" id="2.40.320.10">
    <property type="entry name" value="Hypothetical Protein Pfu-838710-001"/>
    <property type="match status" value="1"/>
</dbReference>
<dbReference type="Pfam" id="PF05235">
    <property type="entry name" value="CHAD"/>
    <property type="match status" value="1"/>
</dbReference>
<dbReference type="InterPro" id="IPR038186">
    <property type="entry name" value="CHAD_dom_sf"/>
</dbReference>
<dbReference type="Proteomes" id="UP000483802">
    <property type="component" value="Unassembled WGS sequence"/>
</dbReference>
<dbReference type="PROSITE" id="PS51708">
    <property type="entry name" value="CHAD"/>
    <property type="match status" value="1"/>
</dbReference>
<evidence type="ECO:0000259" key="3">
    <source>
        <dbReference type="PROSITE" id="PS51708"/>
    </source>
</evidence>
<dbReference type="PANTHER" id="PTHR39339:SF1">
    <property type="entry name" value="CHAD DOMAIN-CONTAINING PROTEIN"/>
    <property type="match status" value="1"/>
</dbReference>
<sequence length="540" mass="57577">MADTKRDADRKPGTGTRTKREIERKYDAAADSALPDLTGVGGIADVVGQGVTDLDAVYYDTPDERLAAASITLRRRTGGSDAGWHLKLPVAHGTRDEVHAPLTDDPSDDVPDALRDLVRAHVRGADLAPVVRLRSARDLHHLLGGDGAVLAEISVDGVLAERLGSGTGTVAWTEIEVELADGGDPALLDKVDKKLRKAGVRPSAASSKLARALAETADGGPGPASGDTARDKPGRPGRPGTLQSADASAGGHVLAYCRKQRDALLEWDVAVRQDVPDSVHKMRVATRRLRSAFKSYRKVLDRTVTDPLGDELKWLAAELGVDRDREVLLDRLTAAVDDVPRTLLLGPARARLQVWGVAGRADARQLTLTVLDSERYLLLVDRLDTLLADPPLRKAAAAPATDVLPKVLLKDYGRLAARVGDALALAPGEERDLALHEARKAAKRARYAGEAAKPALGKAAARFAKRMKAVQTVLGEHQDSVVARETLRDLAVQAHAAGESAFVWGLLYGREEAAAAAGERELPEVWGRAARPKVRSALGG</sequence>
<dbReference type="SMART" id="SM01118">
    <property type="entry name" value="CYTH"/>
    <property type="match status" value="1"/>
</dbReference>
<dbReference type="PROSITE" id="PS51707">
    <property type="entry name" value="CYTH"/>
    <property type="match status" value="1"/>
</dbReference>